<proteinExistence type="predicted"/>
<dbReference type="Proteomes" id="UP000055019">
    <property type="component" value="Unassembled WGS sequence"/>
</dbReference>
<dbReference type="OrthoDB" id="8244329at2"/>
<name>A0A158KPX0_9BURK</name>
<dbReference type="AlphaFoldDB" id="A0A158KPX0"/>
<sequence>MENEFFFTQPTPGGYRRTLASRTAAILREIESKYGTRDEEYTLVGVEFEPTGPRIWYPGSGKHIAIQLSTSAQDYWLQAEYQLAHECVHLLAPSGGANAPVMEEGLATLFANDWLRREHNFPYTPTDARYASVLEAVEQLLKLYPDAITLLRSVERAFFKMSVETFDRAGLKNVLPDLRERLVTPFREYMVA</sequence>
<dbReference type="EMBL" id="FCOM02000042">
    <property type="protein sequence ID" value="SAL82640.1"/>
    <property type="molecule type" value="Genomic_DNA"/>
</dbReference>
<keyword evidence="2" id="KW-1185">Reference proteome</keyword>
<protein>
    <submittedName>
        <fullName evidence="1">Uncharacterized protein</fullName>
    </submittedName>
</protein>
<accession>A0A158KPX0</accession>
<evidence type="ECO:0000313" key="2">
    <source>
        <dbReference type="Proteomes" id="UP000055019"/>
    </source>
</evidence>
<gene>
    <name evidence="1" type="ORF">AWB74_06337</name>
</gene>
<evidence type="ECO:0000313" key="1">
    <source>
        <dbReference type="EMBL" id="SAL82640.1"/>
    </source>
</evidence>
<organism evidence="1 2">
    <name type="scientific">Caballeronia arvi</name>
    <dbReference type="NCBI Taxonomy" id="1777135"/>
    <lineage>
        <taxon>Bacteria</taxon>
        <taxon>Pseudomonadati</taxon>
        <taxon>Pseudomonadota</taxon>
        <taxon>Betaproteobacteria</taxon>
        <taxon>Burkholderiales</taxon>
        <taxon>Burkholderiaceae</taxon>
        <taxon>Caballeronia</taxon>
    </lineage>
</organism>
<dbReference type="RefSeq" id="WP_061150563.1">
    <property type="nucleotide sequence ID" value="NZ_FCOM02000042.1"/>
</dbReference>
<comment type="caution">
    <text evidence="1">The sequence shown here is derived from an EMBL/GenBank/DDBJ whole genome shotgun (WGS) entry which is preliminary data.</text>
</comment>
<reference evidence="1" key="1">
    <citation type="submission" date="2016-01" db="EMBL/GenBank/DDBJ databases">
        <authorList>
            <person name="Peeters C."/>
        </authorList>
    </citation>
    <scope>NUCLEOTIDE SEQUENCE [LARGE SCALE GENOMIC DNA]</scope>
    <source>
        <strain evidence="1">LMG 29317</strain>
    </source>
</reference>